<evidence type="ECO:0000313" key="1">
    <source>
        <dbReference type="EMBL" id="KAL3389112.1"/>
    </source>
</evidence>
<dbReference type="EMBL" id="JBJJXI010000123">
    <property type="protein sequence ID" value="KAL3389112.1"/>
    <property type="molecule type" value="Genomic_DNA"/>
</dbReference>
<dbReference type="Proteomes" id="UP001627154">
    <property type="component" value="Unassembled WGS sequence"/>
</dbReference>
<organism evidence="1 2">
    <name type="scientific">Trichogramma kaykai</name>
    <dbReference type="NCBI Taxonomy" id="54128"/>
    <lineage>
        <taxon>Eukaryota</taxon>
        <taxon>Metazoa</taxon>
        <taxon>Ecdysozoa</taxon>
        <taxon>Arthropoda</taxon>
        <taxon>Hexapoda</taxon>
        <taxon>Insecta</taxon>
        <taxon>Pterygota</taxon>
        <taxon>Neoptera</taxon>
        <taxon>Endopterygota</taxon>
        <taxon>Hymenoptera</taxon>
        <taxon>Apocrita</taxon>
        <taxon>Proctotrupomorpha</taxon>
        <taxon>Chalcidoidea</taxon>
        <taxon>Trichogrammatidae</taxon>
        <taxon>Trichogramma</taxon>
    </lineage>
</organism>
<keyword evidence="2" id="KW-1185">Reference proteome</keyword>
<reference evidence="1 2" key="1">
    <citation type="journal article" date="2024" name="bioRxiv">
        <title>A reference genome for Trichogramma kaykai: A tiny desert-dwelling parasitoid wasp with competing sex-ratio distorters.</title>
        <authorList>
            <person name="Culotta J."/>
            <person name="Lindsey A.R."/>
        </authorList>
    </citation>
    <scope>NUCLEOTIDE SEQUENCE [LARGE SCALE GENOMIC DNA]</scope>
    <source>
        <strain evidence="1 2">KSX58</strain>
    </source>
</reference>
<evidence type="ECO:0000313" key="2">
    <source>
        <dbReference type="Proteomes" id="UP001627154"/>
    </source>
</evidence>
<protein>
    <submittedName>
        <fullName evidence="1">Uncharacterized protein</fullName>
    </submittedName>
</protein>
<dbReference type="AlphaFoldDB" id="A0ABD2W9K2"/>
<gene>
    <name evidence="1" type="ORF">TKK_015385</name>
</gene>
<name>A0ABD2W9K2_9HYME</name>
<accession>A0ABD2W9K2</accession>
<sequence>MNPQLKILENNLKKFIEKSIAPKLIDLQVELQELKAHAAQRAPVQNNNIITWSKYKEKHNIVSFPIVLKSDFDQLNFLLERNNNNIFNDTVNLIKYSTAIQDGVKENLYFQFKRFFTKDLIKNYTCQKKSQKYPNKSIFVDEKFYECLQDGIHEAYGTAIKKEEILHYISACFNNANDWSRGRDERRPCKE</sequence>
<proteinExistence type="predicted"/>
<comment type="caution">
    <text evidence="1">The sequence shown here is derived from an EMBL/GenBank/DDBJ whole genome shotgun (WGS) entry which is preliminary data.</text>
</comment>